<dbReference type="RefSeq" id="WP_090072480.1">
    <property type="nucleotide sequence ID" value="NZ_FOVR01000005.1"/>
</dbReference>
<dbReference type="InterPro" id="IPR010466">
    <property type="entry name" value="DUF1058"/>
</dbReference>
<evidence type="ECO:0000256" key="1">
    <source>
        <dbReference type="SAM" id="SignalP"/>
    </source>
</evidence>
<feature type="signal peptide" evidence="1">
    <location>
        <begin position="1"/>
        <end position="26"/>
    </location>
</feature>
<feature type="chain" id="PRO_5011555864" evidence="1">
    <location>
        <begin position="27"/>
        <end position="175"/>
    </location>
</feature>
<dbReference type="OrthoDB" id="9810773at2"/>
<dbReference type="Gene3D" id="2.30.30.40">
    <property type="entry name" value="SH3 Domains"/>
    <property type="match status" value="1"/>
</dbReference>
<dbReference type="AlphaFoldDB" id="A0A1I5GTN4"/>
<evidence type="ECO:0000313" key="2">
    <source>
        <dbReference type="EMBL" id="SFO38941.1"/>
    </source>
</evidence>
<keyword evidence="3" id="KW-1185">Reference proteome</keyword>
<evidence type="ECO:0000313" key="3">
    <source>
        <dbReference type="Proteomes" id="UP000199236"/>
    </source>
</evidence>
<gene>
    <name evidence="2" type="ORF">SAMN04488056_105151</name>
</gene>
<dbReference type="Proteomes" id="UP000199236">
    <property type="component" value="Unassembled WGS sequence"/>
</dbReference>
<proteinExistence type="predicted"/>
<dbReference type="EMBL" id="FOVR01000005">
    <property type="protein sequence ID" value="SFO38941.1"/>
    <property type="molecule type" value="Genomic_DNA"/>
</dbReference>
<reference evidence="2 3" key="1">
    <citation type="submission" date="2016-10" db="EMBL/GenBank/DDBJ databases">
        <authorList>
            <person name="de Groot N.N."/>
        </authorList>
    </citation>
    <scope>NUCLEOTIDE SEQUENCE [LARGE SCALE GENOMIC DNA]</scope>
    <source>
        <strain evidence="2 3">CGMCC 1.9157</strain>
    </source>
</reference>
<name>A0A1I5GTN4_9HYPH</name>
<keyword evidence="1" id="KW-0732">Signal</keyword>
<protein>
    <submittedName>
        <fullName evidence="2">SH3-like domain-containing protein</fullName>
    </submittedName>
</protein>
<dbReference type="Pfam" id="PF06347">
    <property type="entry name" value="SH3_4"/>
    <property type="match status" value="2"/>
</dbReference>
<dbReference type="STRING" id="655353.SAMN04488056_105151"/>
<organism evidence="2 3">
    <name type="scientific">Cohaesibacter marisflavi</name>
    <dbReference type="NCBI Taxonomy" id="655353"/>
    <lineage>
        <taxon>Bacteria</taxon>
        <taxon>Pseudomonadati</taxon>
        <taxon>Pseudomonadota</taxon>
        <taxon>Alphaproteobacteria</taxon>
        <taxon>Hyphomicrobiales</taxon>
        <taxon>Cohaesibacteraceae</taxon>
    </lineage>
</organism>
<accession>A0A1I5GTN4</accession>
<sequence length="175" mass="19496">MKKRPFIAQWIAAICLIAIADLPAHAQGTTIGPSGLKIPRFVSLKSDRVNVRGGPSTDHKVKWVFRRAGLPVEIVHEFENWRQIRDSEGEEGWVYHSLLSGRRTALISPWQTAGTLVDLLRNPAEDAPVAAKAQVGVQVDITECERGWCEVAVQSYSGWLKANLLWGVYPNEEIN</sequence>